<feature type="non-terminal residue" evidence="1">
    <location>
        <position position="83"/>
    </location>
</feature>
<dbReference type="Proteomes" id="UP000805193">
    <property type="component" value="Unassembled WGS sequence"/>
</dbReference>
<comment type="caution">
    <text evidence="1">The sequence shown here is derived from an EMBL/GenBank/DDBJ whole genome shotgun (WGS) entry which is preliminary data.</text>
</comment>
<proteinExistence type="predicted"/>
<organism evidence="1 2">
    <name type="scientific">Ixodes persulcatus</name>
    <name type="common">Taiga tick</name>
    <dbReference type="NCBI Taxonomy" id="34615"/>
    <lineage>
        <taxon>Eukaryota</taxon>
        <taxon>Metazoa</taxon>
        <taxon>Ecdysozoa</taxon>
        <taxon>Arthropoda</taxon>
        <taxon>Chelicerata</taxon>
        <taxon>Arachnida</taxon>
        <taxon>Acari</taxon>
        <taxon>Parasitiformes</taxon>
        <taxon>Ixodida</taxon>
        <taxon>Ixodoidea</taxon>
        <taxon>Ixodidae</taxon>
        <taxon>Ixodinae</taxon>
        <taxon>Ixodes</taxon>
    </lineage>
</organism>
<accession>A0AC60P8U9</accession>
<evidence type="ECO:0000313" key="2">
    <source>
        <dbReference type="Proteomes" id="UP000805193"/>
    </source>
</evidence>
<evidence type="ECO:0000313" key="1">
    <source>
        <dbReference type="EMBL" id="KAG0415938.1"/>
    </source>
</evidence>
<name>A0AC60P8U9_IXOPE</name>
<keyword evidence="2" id="KW-1185">Reference proteome</keyword>
<gene>
    <name evidence="1" type="ORF">HPB47_006880</name>
</gene>
<dbReference type="EMBL" id="JABSTQ010011006">
    <property type="protein sequence ID" value="KAG0415938.1"/>
    <property type="molecule type" value="Genomic_DNA"/>
</dbReference>
<sequence length="83" mass="8835">MDDIGESKQCLVEGADVLNCDQVIQCSVAPEPTADSVRIVAGFGFVTFSDPASVDKVLANGPHELDGKKIDPKIAFPKRAHPK</sequence>
<protein>
    <submittedName>
        <fullName evidence="1">Uncharacterized protein</fullName>
    </submittedName>
</protein>
<reference evidence="1 2" key="1">
    <citation type="journal article" date="2020" name="Cell">
        <title>Large-Scale Comparative Analyses of Tick Genomes Elucidate Their Genetic Diversity and Vector Capacities.</title>
        <authorList>
            <consortium name="Tick Genome and Microbiome Consortium (TIGMIC)"/>
            <person name="Jia N."/>
            <person name="Wang J."/>
            <person name="Shi W."/>
            <person name="Du L."/>
            <person name="Sun Y."/>
            <person name="Zhan W."/>
            <person name="Jiang J.F."/>
            <person name="Wang Q."/>
            <person name="Zhang B."/>
            <person name="Ji P."/>
            <person name="Bell-Sakyi L."/>
            <person name="Cui X.M."/>
            <person name="Yuan T.T."/>
            <person name="Jiang B.G."/>
            <person name="Yang W.F."/>
            <person name="Lam T.T."/>
            <person name="Chang Q.C."/>
            <person name="Ding S.J."/>
            <person name="Wang X.J."/>
            <person name="Zhu J.G."/>
            <person name="Ruan X.D."/>
            <person name="Zhao L."/>
            <person name="Wei J.T."/>
            <person name="Ye R.Z."/>
            <person name="Que T.C."/>
            <person name="Du C.H."/>
            <person name="Zhou Y.H."/>
            <person name="Cheng J.X."/>
            <person name="Dai P.F."/>
            <person name="Guo W.B."/>
            <person name="Han X.H."/>
            <person name="Huang E.J."/>
            <person name="Li L.F."/>
            <person name="Wei W."/>
            <person name="Gao Y.C."/>
            <person name="Liu J.Z."/>
            <person name="Shao H.Z."/>
            <person name="Wang X."/>
            <person name="Wang C.C."/>
            <person name="Yang T.C."/>
            <person name="Huo Q.B."/>
            <person name="Li W."/>
            <person name="Chen H.Y."/>
            <person name="Chen S.E."/>
            <person name="Zhou L.G."/>
            <person name="Ni X.B."/>
            <person name="Tian J.H."/>
            <person name="Sheng Y."/>
            <person name="Liu T."/>
            <person name="Pan Y.S."/>
            <person name="Xia L.Y."/>
            <person name="Li J."/>
            <person name="Zhao F."/>
            <person name="Cao W.C."/>
        </authorList>
    </citation>
    <scope>NUCLEOTIDE SEQUENCE [LARGE SCALE GENOMIC DNA]</scope>
    <source>
        <strain evidence="1">Iper-2018</strain>
    </source>
</reference>